<gene>
    <name evidence="9" type="primary">xrt</name>
    <name evidence="9" type="ORF">IBL26_15755</name>
</gene>
<dbReference type="NCBIfam" id="TIGR03109">
    <property type="entry name" value="exosort_XrtA"/>
    <property type="match status" value="1"/>
</dbReference>
<keyword evidence="3" id="KW-0645">Protease</keyword>
<dbReference type="Proteomes" id="UP000626026">
    <property type="component" value="Unassembled WGS sequence"/>
</dbReference>
<feature type="transmembrane region" description="Helical" evidence="8">
    <location>
        <begin position="109"/>
        <end position="128"/>
    </location>
</feature>
<keyword evidence="5 9" id="KW-0378">Hydrolase</keyword>
<dbReference type="NCBIfam" id="TIGR04178">
    <property type="entry name" value="exo_archaeo"/>
    <property type="match status" value="1"/>
</dbReference>
<sequence>MSAHPAILSPALRGVSWPMAISAFAAGLAVLLVAFTTEVIAALDTWESSTAYNHCWLVLPVALWLAWGRRHRLEGMQPSPAPVAAICALLAGCAWLVAERLGIMEGRQLAVLGMIWSLVLAVFGWQFVRAMLGPLLYLVFLVPFGAFIVPLLQRFTAWFIVTGLQVLSIPHYHDDLVIEIPAGTFLVAEACAGLRFIIAALAFGAVYALVVFRSPSRRLAVMAMAIVVPVIANGVRALGIVLLGHTIGSAEAAAADHLLYGWVFFSVVILLLVLAGLPFREDAAPDPQLSMLPRAPGKGATALLASAVLCSGLAAAAPALAAVLDRVPPAVAVAPRLALPPECVATGPGAEFRCGNATLSARLLVFSPRVTWSKVSAERRGMAADDDEAVTFNITTGDVTWNVRQDAKSAAMVAVASWLGGRPAGDGLRSRVSQALNSLHEGSGRPVVAAIIVRYDTQARDAASQQRDRAWLKAIMQASATGFVDQAAALSR</sequence>
<comment type="subcellular location">
    <subcellularLocation>
        <location evidence="1">Cell membrane</location>
        <topology evidence="1">Multi-pass membrane protein</topology>
    </subcellularLocation>
</comment>
<name>A0ABR7RQ69_9PROT</name>
<feature type="transmembrane region" description="Helical" evidence="8">
    <location>
        <begin position="193"/>
        <end position="212"/>
    </location>
</feature>
<dbReference type="GO" id="GO:0016787">
    <property type="term" value="F:hydrolase activity"/>
    <property type="evidence" value="ECO:0007669"/>
    <property type="project" value="UniProtKB-KW"/>
</dbReference>
<dbReference type="InterPro" id="IPR017540">
    <property type="entry name" value="Exosortase-1"/>
</dbReference>
<organism evidence="9 10">
    <name type="scientific">Teichococcus aerophilus</name>
    <dbReference type="NCBI Taxonomy" id="1224513"/>
    <lineage>
        <taxon>Bacteria</taxon>
        <taxon>Pseudomonadati</taxon>
        <taxon>Pseudomonadota</taxon>
        <taxon>Alphaproteobacteria</taxon>
        <taxon>Acetobacterales</taxon>
        <taxon>Roseomonadaceae</taxon>
        <taxon>Roseomonas</taxon>
    </lineage>
</organism>
<protein>
    <submittedName>
        <fullName evidence="9">Exosortase</fullName>
        <ecNumber evidence="9">3.4.22.-</ecNumber>
    </submittedName>
</protein>
<keyword evidence="4 8" id="KW-0812">Transmembrane</keyword>
<evidence type="ECO:0000256" key="8">
    <source>
        <dbReference type="SAM" id="Phobius"/>
    </source>
</evidence>
<dbReference type="NCBIfam" id="TIGR02602">
    <property type="entry name" value="8TM_EpsH"/>
    <property type="match status" value="1"/>
</dbReference>
<feature type="transmembrane region" description="Helical" evidence="8">
    <location>
        <begin position="79"/>
        <end position="97"/>
    </location>
</feature>
<evidence type="ECO:0000313" key="10">
    <source>
        <dbReference type="Proteomes" id="UP000626026"/>
    </source>
</evidence>
<proteinExistence type="predicted"/>
<feature type="transmembrane region" description="Helical" evidence="8">
    <location>
        <begin position="50"/>
        <end position="67"/>
    </location>
</feature>
<evidence type="ECO:0000313" key="9">
    <source>
        <dbReference type="EMBL" id="MBC9208300.1"/>
    </source>
</evidence>
<evidence type="ECO:0000256" key="2">
    <source>
        <dbReference type="ARBA" id="ARBA00022475"/>
    </source>
</evidence>
<evidence type="ECO:0000256" key="6">
    <source>
        <dbReference type="ARBA" id="ARBA00022989"/>
    </source>
</evidence>
<evidence type="ECO:0000256" key="3">
    <source>
        <dbReference type="ARBA" id="ARBA00022670"/>
    </source>
</evidence>
<feature type="transmembrane region" description="Helical" evidence="8">
    <location>
        <begin position="259"/>
        <end position="279"/>
    </location>
</feature>
<dbReference type="InterPro" id="IPR013426">
    <property type="entry name" value="EpsH-like"/>
</dbReference>
<dbReference type="EC" id="3.4.22.-" evidence="9"/>
<comment type="caution">
    <text evidence="9">The sequence shown here is derived from an EMBL/GenBank/DDBJ whole genome shotgun (WGS) entry which is preliminary data.</text>
</comment>
<dbReference type="EMBL" id="JACTVA010000029">
    <property type="protein sequence ID" value="MBC9208300.1"/>
    <property type="molecule type" value="Genomic_DNA"/>
</dbReference>
<feature type="transmembrane region" description="Helical" evidence="8">
    <location>
        <begin position="134"/>
        <end position="152"/>
    </location>
</feature>
<accession>A0ABR7RQ69</accession>
<feature type="transmembrane region" description="Helical" evidence="8">
    <location>
        <begin position="20"/>
        <end position="43"/>
    </location>
</feature>
<evidence type="ECO:0000256" key="4">
    <source>
        <dbReference type="ARBA" id="ARBA00022692"/>
    </source>
</evidence>
<keyword evidence="7 8" id="KW-0472">Membrane</keyword>
<reference evidence="9 10" key="1">
    <citation type="journal article" date="2013" name="Int. J. Syst. Evol. Microbiol.">
        <title>Roseomonas aerophila sp. nov., isolated from air.</title>
        <authorList>
            <person name="Kim S.J."/>
            <person name="Weon H.Y."/>
            <person name="Ahn J.H."/>
            <person name="Hong S.B."/>
            <person name="Seok S.J."/>
            <person name="Whang K.S."/>
            <person name="Kwon S.W."/>
        </authorList>
    </citation>
    <scope>NUCLEOTIDE SEQUENCE [LARGE SCALE GENOMIC DNA]</scope>
    <source>
        <strain evidence="9 10">NBRC 108923</strain>
    </source>
</reference>
<keyword evidence="2" id="KW-1003">Cell membrane</keyword>
<evidence type="ECO:0000256" key="1">
    <source>
        <dbReference type="ARBA" id="ARBA00004651"/>
    </source>
</evidence>
<dbReference type="InterPro" id="IPR026392">
    <property type="entry name" value="Exo/Archaeosortase_dom"/>
</dbReference>
<keyword evidence="6 8" id="KW-1133">Transmembrane helix</keyword>
<dbReference type="InterPro" id="IPR019127">
    <property type="entry name" value="Exosortase"/>
</dbReference>
<dbReference type="Pfam" id="PF09721">
    <property type="entry name" value="Exosortase_EpsH"/>
    <property type="match status" value="1"/>
</dbReference>
<feature type="transmembrane region" description="Helical" evidence="8">
    <location>
        <begin position="300"/>
        <end position="324"/>
    </location>
</feature>
<dbReference type="RefSeq" id="WP_187785459.1">
    <property type="nucleotide sequence ID" value="NZ_JACTVA010000029.1"/>
</dbReference>
<keyword evidence="10" id="KW-1185">Reference proteome</keyword>
<evidence type="ECO:0000256" key="7">
    <source>
        <dbReference type="ARBA" id="ARBA00023136"/>
    </source>
</evidence>
<feature type="transmembrane region" description="Helical" evidence="8">
    <location>
        <begin position="219"/>
        <end position="247"/>
    </location>
</feature>
<evidence type="ECO:0000256" key="5">
    <source>
        <dbReference type="ARBA" id="ARBA00022801"/>
    </source>
</evidence>